<comment type="caution">
    <text evidence="1">The sequence shown here is derived from an EMBL/GenBank/DDBJ whole genome shotgun (WGS) entry which is preliminary data.</text>
</comment>
<accession>A0A8J2WYN4</accession>
<dbReference type="EMBL" id="CAKKNE010000001">
    <property type="protein sequence ID" value="CAH0366986.1"/>
    <property type="molecule type" value="Genomic_DNA"/>
</dbReference>
<dbReference type="AlphaFoldDB" id="A0A8J2WYN4"/>
<sequence>MSSLEELAKLPGYNDDGSIVVAIRAVINIYFEPTATWQRRLYAATRRRRHWLICTQVPTEEQKADALKYATEVGGMPPLALWSMPQFTPAMVKLFTDKEKLLDSYPMTYITDPEKQIIYTVVSAANNCEMCLSFHAMGSGPAMGGPLSQEDVKLIVDGGLPTQNERARTIAIATKYAICHKGLLLEREAAHLESMGVTKEMYGEILFFAGQIHANNMLMVYLIQQGVAVEDMLQAVGPFASTVYAKKE</sequence>
<dbReference type="SUPFAM" id="SSF69118">
    <property type="entry name" value="AhpD-like"/>
    <property type="match status" value="1"/>
</dbReference>
<reference evidence="1" key="1">
    <citation type="submission" date="2021-11" db="EMBL/GenBank/DDBJ databases">
        <authorList>
            <consortium name="Genoscope - CEA"/>
            <person name="William W."/>
        </authorList>
    </citation>
    <scope>NUCLEOTIDE SEQUENCE</scope>
</reference>
<dbReference type="Gene3D" id="1.20.1290.10">
    <property type="entry name" value="AhpD-like"/>
    <property type="match status" value="1"/>
</dbReference>
<organism evidence="1 2">
    <name type="scientific">Pelagomonas calceolata</name>
    <dbReference type="NCBI Taxonomy" id="35677"/>
    <lineage>
        <taxon>Eukaryota</taxon>
        <taxon>Sar</taxon>
        <taxon>Stramenopiles</taxon>
        <taxon>Ochrophyta</taxon>
        <taxon>Pelagophyceae</taxon>
        <taxon>Pelagomonadales</taxon>
        <taxon>Pelagomonadaceae</taxon>
        <taxon>Pelagomonas</taxon>
    </lineage>
</organism>
<evidence type="ECO:0000313" key="1">
    <source>
        <dbReference type="EMBL" id="CAH0366986.1"/>
    </source>
</evidence>
<protein>
    <submittedName>
        <fullName evidence="1">Uncharacterized protein</fullName>
    </submittedName>
</protein>
<dbReference type="InterPro" id="IPR029032">
    <property type="entry name" value="AhpD-like"/>
</dbReference>
<evidence type="ECO:0000313" key="2">
    <source>
        <dbReference type="Proteomes" id="UP000789595"/>
    </source>
</evidence>
<keyword evidence="2" id="KW-1185">Reference proteome</keyword>
<gene>
    <name evidence="1" type="ORF">PECAL_1P35020</name>
</gene>
<proteinExistence type="predicted"/>
<dbReference type="Proteomes" id="UP000789595">
    <property type="component" value="Unassembled WGS sequence"/>
</dbReference>
<name>A0A8J2WYN4_9STRA</name>